<comment type="caution">
    <text evidence="2">The sequence shown here is derived from an EMBL/GenBank/DDBJ whole genome shotgun (WGS) entry which is preliminary data.</text>
</comment>
<dbReference type="SUPFAM" id="SSF48613">
    <property type="entry name" value="Heme oxygenase-like"/>
    <property type="match status" value="1"/>
</dbReference>
<dbReference type="Proteomes" id="UP000567179">
    <property type="component" value="Unassembled WGS sequence"/>
</dbReference>
<dbReference type="EMBL" id="JAACJJ010000028">
    <property type="protein sequence ID" value="KAF5320675.1"/>
    <property type="molecule type" value="Genomic_DNA"/>
</dbReference>
<dbReference type="CDD" id="cd19359">
    <property type="entry name" value="TenA_C_Bt3146-like"/>
    <property type="match status" value="1"/>
</dbReference>
<organism evidence="2 3">
    <name type="scientific">Psilocybe cf. subviscida</name>
    <dbReference type="NCBI Taxonomy" id="2480587"/>
    <lineage>
        <taxon>Eukaryota</taxon>
        <taxon>Fungi</taxon>
        <taxon>Dikarya</taxon>
        <taxon>Basidiomycota</taxon>
        <taxon>Agaricomycotina</taxon>
        <taxon>Agaricomycetes</taxon>
        <taxon>Agaricomycetidae</taxon>
        <taxon>Agaricales</taxon>
        <taxon>Agaricineae</taxon>
        <taxon>Strophariaceae</taxon>
        <taxon>Psilocybe</taxon>
    </lineage>
</organism>
<evidence type="ECO:0000259" key="1">
    <source>
        <dbReference type="Pfam" id="PF03070"/>
    </source>
</evidence>
<dbReference type="PANTHER" id="PTHR43198">
    <property type="entry name" value="BIFUNCTIONAL TH2 PROTEIN"/>
    <property type="match status" value="1"/>
</dbReference>
<evidence type="ECO:0000313" key="2">
    <source>
        <dbReference type="EMBL" id="KAF5320675.1"/>
    </source>
</evidence>
<dbReference type="GO" id="GO:0005829">
    <property type="term" value="C:cytosol"/>
    <property type="evidence" value="ECO:0007669"/>
    <property type="project" value="TreeGrafter"/>
</dbReference>
<reference evidence="2 3" key="1">
    <citation type="journal article" date="2020" name="ISME J.">
        <title>Uncovering the hidden diversity of litter-decomposition mechanisms in mushroom-forming fungi.</title>
        <authorList>
            <person name="Floudas D."/>
            <person name="Bentzer J."/>
            <person name="Ahren D."/>
            <person name="Johansson T."/>
            <person name="Persson P."/>
            <person name="Tunlid A."/>
        </authorList>
    </citation>
    <scope>NUCLEOTIDE SEQUENCE [LARGE SCALE GENOMIC DNA]</scope>
    <source>
        <strain evidence="2 3">CBS 101986</strain>
    </source>
</reference>
<gene>
    <name evidence="2" type="ORF">D9619_001990</name>
</gene>
<dbReference type="InterPro" id="IPR016084">
    <property type="entry name" value="Haem_Oase-like_multi-hlx"/>
</dbReference>
<accession>A0A8H5BC82</accession>
<dbReference type="InterPro" id="IPR050967">
    <property type="entry name" value="Thiamine_Salvage_TenA"/>
</dbReference>
<dbReference type="Pfam" id="PF03070">
    <property type="entry name" value="TENA_THI-4"/>
    <property type="match status" value="1"/>
</dbReference>
<dbReference type="GO" id="GO:0006772">
    <property type="term" value="P:thiamine metabolic process"/>
    <property type="evidence" value="ECO:0007669"/>
    <property type="project" value="UniProtKB-ARBA"/>
</dbReference>
<protein>
    <recommendedName>
        <fullName evidence="1">Thiaminase-2/PQQC domain-containing protein</fullName>
    </recommendedName>
</protein>
<dbReference type="InterPro" id="IPR004305">
    <property type="entry name" value="Thiaminase-2/PQQC"/>
</dbReference>
<name>A0A8H5BC82_9AGAR</name>
<evidence type="ECO:0000313" key="3">
    <source>
        <dbReference type="Proteomes" id="UP000567179"/>
    </source>
</evidence>
<feature type="domain" description="Thiaminase-2/PQQC" evidence="1">
    <location>
        <begin position="58"/>
        <end position="262"/>
    </location>
</feature>
<dbReference type="OrthoDB" id="3051059at2759"/>
<dbReference type="AlphaFoldDB" id="A0A8H5BC82"/>
<dbReference type="Gene3D" id="1.20.910.10">
    <property type="entry name" value="Heme oxygenase-like"/>
    <property type="match status" value="1"/>
</dbReference>
<sequence>MLPPSQSDRLVSHAELFFSYAEVDARLHEIPILLPGKKLRQAPIDTQKPDAVDTLIKRNKKAWDAYISHKFPPMVANGSLPLDGFRNYMIQDKLYLETYLRVRMMSVSTAQSFQTVSDFTAKSATAVKYVQQWTEICVKELGISHEAVENATLSPQLQASRDFYTTVARDDDWFAMHVALLPCVVGYYDLAEKILSSPNTQRNTPYHPLWTIVNADSYYIDSYRRFLNDNLERYRTPEAEARWDQLFRQACLLETAFFDNALSSPAPFNIVKDGICVIRHFGTGDVLDVYSPGQVRVPKDFDIGDIGDVLPPTLVIDAFGQKVKLPDGKNTLVTSSEYFAKNYTWKIRATSQGYVLQNVNTQQYIKFEGDRKRPSLSTSPAYWWINVVSTMPDGKKTYQFMADGHLQFCFDVEGLSFIPGGFDGFDIFYRKPPPFHPITNSWPLIVGSVISSNNYKGSSQMWTFEFQ</sequence>
<dbReference type="PANTHER" id="PTHR43198:SF2">
    <property type="entry name" value="SI:CH1073-67J19.1-RELATED"/>
    <property type="match status" value="1"/>
</dbReference>
<proteinExistence type="predicted"/>
<keyword evidence="3" id="KW-1185">Reference proteome</keyword>